<dbReference type="EMBL" id="MHRK01000020">
    <property type="protein sequence ID" value="OHA24001.1"/>
    <property type="molecule type" value="Genomic_DNA"/>
</dbReference>
<dbReference type="PANTHER" id="PTHR42692:SF2">
    <property type="entry name" value="IG HYPOTHETICAL 16995"/>
    <property type="match status" value="1"/>
</dbReference>
<dbReference type="InterPro" id="IPR047046">
    <property type="entry name" value="YpjD/YvdC"/>
</dbReference>
<dbReference type="PANTHER" id="PTHR42692">
    <property type="entry name" value="NUCLEOTIDE PYROPHOSPHOHYDROLASE"/>
    <property type="match status" value="1"/>
</dbReference>
<dbReference type="SUPFAM" id="SSF101386">
    <property type="entry name" value="all-alpha NTP pyrophosphatases"/>
    <property type="match status" value="1"/>
</dbReference>
<reference evidence="2 3" key="1">
    <citation type="journal article" date="2016" name="Nat. Commun.">
        <title>Thousands of microbial genomes shed light on interconnected biogeochemical processes in an aquifer system.</title>
        <authorList>
            <person name="Anantharaman K."/>
            <person name="Brown C.T."/>
            <person name="Hug L.A."/>
            <person name="Sharon I."/>
            <person name="Castelle C.J."/>
            <person name="Probst A.J."/>
            <person name="Thomas B.C."/>
            <person name="Singh A."/>
            <person name="Wilkins M.J."/>
            <person name="Karaoz U."/>
            <person name="Brodie E.L."/>
            <person name="Williams K.H."/>
            <person name="Hubbard S.S."/>
            <person name="Banfield J.F."/>
        </authorList>
    </citation>
    <scope>NUCLEOTIDE SEQUENCE [LARGE SCALE GENOMIC DNA]</scope>
</reference>
<comment type="caution">
    <text evidence="2">The sequence shown here is derived from an EMBL/GenBank/DDBJ whole genome shotgun (WGS) entry which is preliminary data.</text>
</comment>
<dbReference type="InterPro" id="IPR004518">
    <property type="entry name" value="MazG-like_dom"/>
</dbReference>
<protein>
    <recommendedName>
        <fullName evidence="1">NTP pyrophosphohydrolase MazG-like domain-containing protein</fullName>
    </recommendedName>
</protein>
<accession>A0A1G2MLU5</accession>
<evidence type="ECO:0000313" key="3">
    <source>
        <dbReference type="Proteomes" id="UP000177130"/>
    </source>
</evidence>
<dbReference type="AlphaFoldDB" id="A0A1G2MLU5"/>
<evidence type="ECO:0000313" key="2">
    <source>
        <dbReference type="EMBL" id="OHA24001.1"/>
    </source>
</evidence>
<sequence>MYSKEFKEFIDMQDGRLKTSIENYPDNEKAVFARMIKLTEEVGELADEVLAESSFQRQDKLAKREKGSLEAEFADVVITVFLLAKSLNLDIDKSLREKIAKINKRYEK</sequence>
<organism evidence="2 3">
    <name type="scientific">Candidatus Taylorbacteria bacterium RIFCSPHIGHO2_02_FULL_43_32b</name>
    <dbReference type="NCBI Taxonomy" id="1802306"/>
    <lineage>
        <taxon>Bacteria</taxon>
        <taxon>Candidatus Tayloriibacteriota</taxon>
    </lineage>
</organism>
<gene>
    <name evidence="2" type="ORF">A3C72_02555</name>
</gene>
<name>A0A1G2MLU5_9BACT</name>
<evidence type="ECO:0000259" key="1">
    <source>
        <dbReference type="Pfam" id="PF03819"/>
    </source>
</evidence>
<dbReference type="Gene3D" id="1.10.287.1080">
    <property type="entry name" value="MazG-like"/>
    <property type="match status" value="1"/>
</dbReference>
<feature type="domain" description="NTP pyrophosphohydrolase MazG-like" evidence="1">
    <location>
        <begin position="37"/>
        <end position="107"/>
    </location>
</feature>
<dbReference type="Pfam" id="PF03819">
    <property type="entry name" value="MazG"/>
    <property type="match status" value="1"/>
</dbReference>
<dbReference type="STRING" id="1802306.A3C72_02555"/>
<proteinExistence type="predicted"/>
<dbReference type="Proteomes" id="UP000177130">
    <property type="component" value="Unassembled WGS sequence"/>
</dbReference>